<proteinExistence type="predicted"/>
<protein>
    <recommendedName>
        <fullName evidence="4">DUF4136 domain-containing protein</fullName>
    </recommendedName>
</protein>
<dbReference type="RefSeq" id="WP_097080080.1">
    <property type="nucleotide sequence ID" value="NZ_BAABHT010000017.1"/>
</dbReference>
<evidence type="ECO:0000256" key="1">
    <source>
        <dbReference type="SAM" id="SignalP"/>
    </source>
</evidence>
<accession>A0A240EDS9</accession>
<feature type="signal peptide" evidence="1">
    <location>
        <begin position="1"/>
        <end position="20"/>
    </location>
</feature>
<dbReference type="OrthoDB" id="6712352at2"/>
<dbReference type="PROSITE" id="PS51257">
    <property type="entry name" value="PROKAR_LIPOPROTEIN"/>
    <property type="match status" value="1"/>
</dbReference>
<sequence>MRTLFNILLLSSSITLVGCATTPKQPLTFNQLGQYQEIPLNASSYRVSFKAGGNLSYGNAEEITLLKSAQITVQQGSDFFKVIDDPSNRLTRQPPRQAVVYPDRGYSPFYGPYGRFYRPYWNDPFFDTPYVVNVDPVEVSYTIQMFKKEQAPADAFDARRILQSLGAKYGLTADGTVIVPQNKNTP</sequence>
<reference evidence="3" key="1">
    <citation type="submission" date="2016-09" db="EMBL/GenBank/DDBJ databases">
        <authorList>
            <person name="Varghese N."/>
            <person name="Submissions S."/>
        </authorList>
    </citation>
    <scope>NUCLEOTIDE SEQUENCE [LARGE SCALE GENOMIC DNA]</scope>
    <source>
        <strain evidence="3">ANC 4466</strain>
    </source>
</reference>
<keyword evidence="1" id="KW-0732">Signal</keyword>
<dbReference type="EMBL" id="OANT01000010">
    <property type="protein sequence ID" value="SNX46339.1"/>
    <property type="molecule type" value="Genomic_DNA"/>
</dbReference>
<dbReference type="Proteomes" id="UP000219042">
    <property type="component" value="Unassembled WGS sequence"/>
</dbReference>
<evidence type="ECO:0008006" key="4">
    <source>
        <dbReference type="Google" id="ProtNLM"/>
    </source>
</evidence>
<dbReference type="AlphaFoldDB" id="A0A240EDS9"/>
<organism evidence="2 3">
    <name type="scientific">Acinetobacter puyangensis</name>
    <dbReference type="NCBI Taxonomy" id="1096779"/>
    <lineage>
        <taxon>Bacteria</taxon>
        <taxon>Pseudomonadati</taxon>
        <taxon>Pseudomonadota</taxon>
        <taxon>Gammaproteobacteria</taxon>
        <taxon>Moraxellales</taxon>
        <taxon>Moraxellaceae</taxon>
        <taxon>Acinetobacter</taxon>
    </lineage>
</organism>
<gene>
    <name evidence="2" type="ORF">SAMN05421731_11086</name>
</gene>
<feature type="chain" id="PRO_5013122692" description="DUF4136 domain-containing protein" evidence="1">
    <location>
        <begin position="21"/>
        <end position="186"/>
    </location>
</feature>
<name>A0A240EDS9_9GAMM</name>
<keyword evidence="3" id="KW-1185">Reference proteome</keyword>
<evidence type="ECO:0000313" key="2">
    <source>
        <dbReference type="EMBL" id="SNX46339.1"/>
    </source>
</evidence>
<dbReference type="NCBIfam" id="NF047637">
    <property type="entry name" value="lipo_CC0125"/>
    <property type="match status" value="1"/>
</dbReference>
<evidence type="ECO:0000313" key="3">
    <source>
        <dbReference type="Proteomes" id="UP000219042"/>
    </source>
</evidence>